<dbReference type="RefSeq" id="WP_187562663.1">
    <property type="nucleotide sequence ID" value="NZ_JACGWS010000007.1"/>
</dbReference>
<evidence type="ECO:0000313" key="2">
    <source>
        <dbReference type="EMBL" id="MBC8755617.1"/>
    </source>
</evidence>
<feature type="chain" id="PRO_5046383331" evidence="1">
    <location>
        <begin position="30"/>
        <end position="258"/>
    </location>
</feature>
<dbReference type="Proteomes" id="UP000619238">
    <property type="component" value="Unassembled WGS sequence"/>
</dbReference>
<accession>A0ABR7QAQ8</accession>
<evidence type="ECO:0000313" key="3">
    <source>
        <dbReference type="Proteomes" id="UP000619238"/>
    </source>
</evidence>
<proteinExistence type="predicted"/>
<reference evidence="2 3" key="1">
    <citation type="submission" date="2020-07" db="EMBL/GenBank/DDBJ databases">
        <title>Description of Kordia aestuariivivens sp. nov., isolated from a tidal flat.</title>
        <authorList>
            <person name="Park S."/>
            <person name="Yoon J.-H."/>
        </authorList>
    </citation>
    <scope>NUCLEOTIDE SEQUENCE [LARGE SCALE GENOMIC DNA]</scope>
    <source>
        <strain evidence="2 3">YSTF-M3</strain>
    </source>
</reference>
<dbReference type="EMBL" id="JACGWS010000007">
    <property type="protein sequence ID" value="MBC8755617.1"/>
    <property type="molecule type" value="Genomic_DNA"/>
</dbReference>
<keyword evidence="3" id="KW-1185">Reference proteome</keyword>
<keyword evidence="1" id="KW-0732">Signal</keyword>
<organism evidence="2 3">
    <name type="scientific">Kordia aestuariivivens</name>
    <dbReference type="NCBI Taxonomy" id="2759037"/>
    <lineage>
        <taxon>Bacteria</taxon>
        <taxon>Pseudomonadati</taxon>
        <taxon>Bacteroidota</taxon>
        <taxon>Flavobacteriia</taxon>
        <taxon>Flavobacteriales</taxon>
        <taxon>Flavobacteriaceae</taxon>
        <taxon>Kordia</taxon>
    </lineage>
</organism>
<feature type="signal peptide" evidence="1">
    <location>
        <begin position="1"/>
        <end position="29"/>
    </location>
</feature>
<protein>
    <submittedName>
        <fullName evidence="2">Uncharacterized protein</fullName>
    </submittedName>
</protein>
<comment type="caution">
    <text evidence="2">The sequence shown here is derived from an EMBL/GenBank/DDBJ whole genome shotgun (WGS) entry which is preliminary data.</text>
</comment>
<sequence>MKTKHIKTTARKLQYLLVFCLLISLEGFAQCAGGSYGTKPPPGAVRASVMASMNFDNSLNSVIVRNQSVVYGPNTMGTPYMQQSFATAKIVQVDKVYLVRYNALTDEMEVKGGESDEMLIISKKKNYEINQHSNNVTYRVLEKVDSEKENDLGYYINLEDDDNISLYKKECKKLVSKDKSTYGNSASSITMEFKDMKCEFYMEMEHDGLAIKIPRKKKEFLALFPDKAELISAFIKDNRIKLHKEKSLKKLIQYMNTI</sequence>
<gene>
    <name evidence="2" type="ORF">H2O64_13145</name>
</gene>
<name>A0ABR7QAQ8_9FLAO</name>
<evidence type="ECO:0000256" key="1">
    <source>
        <dbReference type="SAM" id="SignalP"/>
    </source>
</evidence>